<accession>A0A4D9D4V5</accession>
<organism evidence="2 3">
    <name type="scientific">Nannochloropsis salina CCMP1776</name>
    <dbReference type="NCBI Taxonomy" id="1027361"/>
    <lineage>
        <taxon>Eukaryota</taxon>
        <taxon>Sar</taxon>
        <taxon>Stramenopiles</taxon>
        <taxon>Ochrophyta</taxon>
        <taxon>Eustigmatophyceae</taxon>
        <taxon>Eustigmatales</taxon>
        <taxon>Monodopsidaceae</taxon>
        <taxon>Microchloropsis</taxon>
        <taxon>Microchloropsis salina</taxon>
    </lineage>
</organism>
<evidence type="ECO:0000313" key="3">
    <source>
        <dbReference type="Proteomes" id="UP000355283"/>
    </source>
</evidence>
<feature type="compositionally biased region" description="Basic and acidic residues" evidence="1">
    <location>
        <begin position="154"/>
        <end position="170"/>
    </location>
</feature>
<gene>
    <name evidence="2" type="ORF">NSK_001849</name>
</gene>
<dbReference type="InterPro" id="IPR043166">
    <property type="entry name" value="LarA-like_C"/>
</dbReference>
<dbReference type="AlphaFoldDB" id="A0A4D9D4V5"/>
<name>A0A4D9D4V5_9STRA</name>
<dbReference type="Proteomes" id="UP000355283">
    <property type="component" value="Unassembled WGS sequence"/>
</dbReference>
<keyword evidence="3" id="KW-1185">Reference proteome</keyword>
<reference evidence="2 3" key="1">
    <citation type="submission" date="2019-01" db="EMBL/GenBank/DDBJ databases">
        <title>Nuclear Genome Assembly of the Microalgal Biofuel strain Nannochloropsis salina CCMP1776.</title>
        <authorList>
            <person name="Hovde B."/>
        </authorList>
    </citation>
    <scope>NUCLEOTIDE SEQUENCE [LARGE SCALE GENOMIC DNA]</scope>
    <source>
        <strain evidence="2 3">CCMP1776</strain>
    </source>
</reference>
<evidence type="ECO:0000256" key="1">
    <source>
        <dbReference type="SAM" id="MobiDB-lite"/>
    </source>
</evidence>
<feature type="region of interest" description="Disordered" evidence="1">
    <location>
        <begin position="68"/>
        <end position="95"/>
    </location>
</feature>
<dbReference type="OrthoDB" id="190718at2759"/>
<dbReference type="Gene3D" id="3.90.226.30">
    <property type="match status" value="1"/>
</dbReference>
<protein>
    <submittedName>
        <fullName evidence="2">Uncharacterized protein</fullName>
    </submittedName>
</protein>
<feature type="region of interest" description="Disordered" evidence="1">
    <location>
        <begin position="115"/>
        <end position="170"/>
    </location>
</feature>
<comment type="caution">
    <text evidence="2">The sequence shown here is derived from an EMBL/GenBank/DDBJ whole genome shotgun (WGS) entry which is preliminary data.</text>
</comment>
<proteinExistence type="predicted"/>
<dbReference type="EMBL" id="SDOX01000007">
    <property type="protein sequence ID" value="TFJ86761.1"/>
    <property type="molecule type" value="Genomic_DNA"/>
</dbReference>
<sequence>MAFLDGNDELRGSLSAIAHLVHGSSENRFKITYATDPSQGGLTKEEVEGVGYAWRDYREAIREFDPQTMTAGVNRVQKKREEGSEGGKEEEDEVYFVQAPALGLWAAKTRFQRELGQEGRNEGGAEGGAEGEAEGATKKAGEGPSGAVSPTREPPSKRSKGLDDVGKEEG</sequence>
<evidence type="ECO:0000313" key="2">
    <source>
        <dbReference type="EMBL" id="TFJ86761.1"/>
    </source>
</evidence>